<dbReference type="Proteomes" id="UP000267268">
    <property type="component" value="Chromosome 1"/>
</dbReference>
<dbReference type="KEGG" id="fll:EI427_05515"/>
<organism evidence="1 2">
    <name type="scientific">Flammeovirga pectinis</name>
    <dbReference type="NCBI Taxonomy" id="2494373"/>
    <lineage>
        <taxon>Bacteria</taxon>
        <taxon>Pseudomonadati</taxon>
        <taxon>Bacteroidota</taxon>
        <taxon>Cytophagia</taxon>
        <taxon>Cytophagales</taxon>
        <taxon>Flammeovirgaceae</taxon>
        <taxon>Flammeovirga</taxon>
    </lineage>
</organism>
<dbReference type="OrthoDB" id="977773at2"/>
<dbReference type="RefSeq" id="WP_126612480.1">
    <property type="nucleotide sequence ID" value="NZ_CP034562.1"/>
</dbReference>
<gene>
    <name evidence="1" type="ORF">EI427_05515</name>
</gene>
<keyword evidence="2" id="KW-1185">Reference proteome</keyword>
<reference evidence="1 2" key="1">
    <citation type="submission" date="2018-12" db="EMBL/GenBank/DDBJ databases">
        <title>Flammeovirga pectinis sp. nov., isolated from the gut of the Korean scallop, Patinopecten yessoensis.</title>
        <authorList>
            <person name="Bae J.-W."/>
            <person name="Jeong Y.-S."/>
            <person name="Kang W."/>
        </authorList>
    </citation>
    <scope>NUCLEOTIDE SEQUENCE [LARGE SCALE GENOMIC DNA]</scope>
    <source>
        <strain evidence="1 2">L12M1</strain>
    </source>
</reference>
<evidence type="ECO:0000313" key="2">
    <source>
        <dbReference type="Proteomes" id="UP000267268"/>
    </source>
</evidence>
<dbReference type="EMBL" id="CP034562">
    <property type="protein sequence ID" value="AZQ61709.1"/>
    <property type="molecule type" value="Genomic_DNA"/>
</dbReference>
<name>A0A3Q9FLZ9_9BACT</name>
<evidence type="ECO:0000313" key="1">
    <source>
        <dbReference type="EMBL" id="AZQ61709.1"/>
    </source>
</evidence>
<sequence length="268" mass="29763">MRKIFIAFFLTTIIAPSLFGQGKIEQVRRNTKKEKITYYYGPSSSRSNNNSSLGASIIGGLFIGLASLIPSERDLAEKHGAPMGLQYYPYMEKGSGKYTRNETKDTPNTIVIDGGIYYESQQLFGLDAMAQFNLSRKISFSANTLFMREKFEDKKADLIGTLNVNAAYHLFTYTGLDVWLGGGFSHLFLEDGFSGANLNFGTEIFIAKPVSLYTNWYFAGLSDDVNYTQGVIGAKAYIKNTYLKVGYQYSKITDVVFKGLNVGVGIVI</sequence>
<protein>
    <submittedName>
        <fullName evidence="1">Uncharacterized protein</fullName>
    </submittedName>
</protein>
<dbReference type="AlphaFoldDB" id="A0A3Q9FLZ9"/>
<accession>A0A3Q9FLZ9</accession>
<proteinExistence type="predicted"/>